<accession>F8ACN4</accession>
<evidence type="ECO:0000313" key="1">
    <source>
        <dbReference type="EMBL" id="AEH45809.1"/>
    </source>
</evidence>
<organism evidence="1 2">
    <name type="scientific">Thermodesulfatator indicus (strain DSM 15286 / JCM 11887 / CIR29812)</name>
    <dbReference type="NCBI Taxonomy" id="667014"/>
    <lineage>
        <taxon>Bacteria</taxon>
        <taxon>Pseudomonadati</taxon>
        <taxon>Thermodesulfobacteriota</taxon>
        <taxon>Thermodesulfobacteria</taxon>
        <taxon>Thermodesulfobacteriales</taxon>
        <taxon>Thermodesulfatatoraceae</taxon>
        <taxon>Thermodesulfatator</taxon>
    </lineage>
</organism>
<dbReference type="OrthoDB" id="9788211at2"/>
<dbReference type="eggNOG" id="ENOG502Z7SA">
    <property type="taxonomic scope" value="Bacteria"/>
</dbReference>
<name>F8ACN4_THEID</name>
<dbReference type="InterPro" id="IPR009649">
    <property type="entry name" value="TraU"/>
</dbReference>
<sequence>MNRVFFVVFLGIFIFSGKAFSLCDPRFVNPVTDVCWSCAFPIKIGGITVLGSDMPDADALSSPVCFCPGPAGIPVPGISVSFWEPYRILEVVSDPWCMVAEGVDMGGITSRTARGTLVGTGYGANSPHYFAQAHYIVFPVWGILGLLTDIPCVESGGWDVAYMTELDPLWQNDMQSLILNPEALVFGNALLQLACTADATAAAFGLPRDELFWCMGQWGSAYPLTGRVATGNKILGAAAVAGRLLYKLNRELLLCDRAVSPCSCVQTPIWIKSHYRLQIVRPKANTGSAIRIGEPSPLWEAGQAPPLEKGTDNFAFIVFRKVNCCLIWTP</sequence>
<dbReference type="Proteomes" id="UP000006793">
    <property type="component" value="Chromosome"/>
</dbReference>
<reference evidence="1 2" key="2">
    <citation type="journal article" date="2012" name="Stand. Genomic Sci.">
        <title>Complete genome sequence of the thermophilic sulfate-reducing ocean bacterium Thermodesulfatator indicus type strain (CIR29812(T)).</title>
        <authorList>
            <person name="Anderson I."/>
            <person name="Saunders E."/>
            <person name="Lapidus A."/>
            <person name="Nolan M."/>
            <person name="Lucas S."/>
            <person name="Tice H."/>
            <person name="Del Rio T.G."/>
            <person name="Cheng J.F."/>
            <person name="Han C."/>
            <person name="Tapia R."/>
            <person name="Goodwin L.A."/>
            <person name="Pitluck S."/>
            <person name="Liolios K."/>
            <person name="Mavromatis K."/>
            <person name="Pagani I."/>
            <person name="Ivanova N."/>
            <person name="Mikhailova N."/>
            <person name="Pati A."/>
            <person name="Chen A."/>
            <person name="Palaniappan K."/>
            <person name="Land M."/>
            <person name="Hauser L."/>
            <person name="Jeffries C.D."/>
            <person name="Chang Y.J."/>
            <person name="Brambilla E.M."/>
            <person name="Rohde M."/>
            <person name="Spring S."/>
            <person name="Goker M."/>
            <person name="Detter J.C."/>
            <person name="Woyke T."/>
            <person name="Bristow J."/>
            <person name="Eisen J.A."/>
            <person name="Markowitz V."/>
            <person name="Hugenholtz P."/>
            <person name="Kyrpides N.C."/>
            <person name="Klenk H.P."/>
        </authorList>
    </citation>
    <scope>NUCLEOTIDE SEQUENCE [LARGE SCALE GENOMIC DNA]</scope>
    <source>
        <strain evidence="2">DSM 15286 / JCM 11887 / CIR29812</strain>
    </source>
</reference>
<gene>
    <name evidence="1" type="ordered locus">Thein_1954</name>
</gene>
<protein>
    <submittedName>
        <fullName evidence="1">TraU family protein</fullName>
    </submittedName>
</protein>
<dbReference type="STRING" id="667014.Thein_1954"/>
<proteinExistence type="predicted"/>
<dbReference type="InParanoid" id="F8ACN4"/>
<dbReference type="HOGENOM" id="CLU_058410_0_0_0"/>
<dbReference type="AlphaFoldDB" id="F8ACN4"/>
<keyword evidence="2" id="KW-1185">Reference proteome</keyword>
<evidence type="ECO:0000313" key="2">
    <source>
        <dbReference type="Proteomes" id="UP000006793"/>
    </source>
</evidence>
<reference evidence="2" key="1">
    <citation type="submission" date="2011-04" db="EMBL/GenBank/DDBJ databases">
        <title>The complete genome of Thermodesulfatator indicus DSM 15286.</title>
        <authorList>
            <person name="Lucas S."/>
            <person name="Copeland A."/>
            <person name="Lapidus A."/>
            <person name="Bruce D."/>
            <person name="Goodwin L."/>
            <person name="Pitluck S."/>
            <person name="Peters L."/>
            <person name="Kyrpides N."/>
            <person name="Mavromatis K."/>
            <person name="Pagani I."/>
            <person name="Ivanova N."/>
            <person name="Saunders L."/>
            <person name="Detter J.C."/>
            <person name="Tapia R."/>
            <person name="Han C."/>
            <person name="Land M."/>
            <person name="Hauser L."/>
            <person name="Markowitz V."/>
            <person name="Cheng J.-F."/>
            <person name="Hugenholtz P."/>
            <person name="Woyke T."/>
            <person name="Wu D."/>
            <person name="Spring S."/>
            <person name="Schroeder M."/>
            <person name="Brambilla E."/>
            <person name="Klenk H.-P."/>
            <person name="Eisen J.A."/>
        </authorList>
    </citation>
    <scope>NUCLEOTIDE SEQUENCE [LARGE SCALE GENOMIC DNA]</scope>
    <source>
        <strain evidence="2">DSM 15286 / JCM 11887 / CIR29812</strain>
    </source>
</reference>
<dbReference type="PaxDb" id="667014-Thein_1954"/>
<dbReference type="EMBL" id="CP002683">
    <property type="protein sequence ID" value="AEH45809.1"/>
    <property type="molecule type" value="Genomic_DNA"/>
</dbReference>
<dbReference type="RefSeq" id="WP_013908548.1">
    <property type="nucleotide sequence ID" value="NC_015681.1"/>
</dbReference>
<dbReference type="KEGG" id="tid:Thein_1954"/>
<dbReference type="Pfam" id="PF06834">
    <property type="entry name" value="TraU"/>
    <property type="match status" value="1"/>
</dbReference>